<dbReference type="Gene3D" id="3.40.50.150">
    <property type="entry name" value="Vaccinia Virus protein VP39"/>
    <property type="match status" value="1"/>
</dbReference>
<accession>A0A7S1W681</accession>
<proteinExistence type="predicted"/>
<organism evidence="2">
    <name type="scientific">Alexandrium catenella</name>
    <name type="common">Red tide dinoflagellate</name>
    <name type="synonym">Gonyaulax catenella</name>
    <dbReference type="NCBI Taxonomy" id="2925"/>
    <lineage>
        <taxon>Eukaryota</taxon>
        <taxon>Sar</taxon>
        <taxon>Alveolata</taxon>
        <taxon>Dinophyceae</taxon>
        <taxon>Gonyaulacales</taxon>
        <taxon>Pyrocystaceae</taxon>
        <taxon>Alexandrium</taxon>
    </lineage>
</organism>
<dbReference type="SUPFAM" id="SSF53335">
    <property type="entry name" value="S-adenosyl-L-methionine-dependent methyltransferases"/>
    <property type="match status" value="1"/>
</dbReference>
<dbReference type="Pfam" id="PF05050">
    <property type="entry name" value="Methyltransf_21"/>
    <property type="match status" value="1"/>
</dbReference>
<protein>
    <recommendedName>
        <fullName evidence="1">Methyltransferase FkbM domain-containing protein</fullName>
    </recommendedName>
</protein>
<dbReference type="InterPro" id="IPR029063">
    <property type="entry name" value="SAM-dependent_MTases_sf"/>
</dbReference>
<evidence type="ECO:0000313" key="2">
    <source>
        <dbReference type="EMBL" id="CAD9150541.1"/>
    </source>
</evidence>
<dbReference type="EMBL" id="HBGE01052320">
    <property type="protein sequence ID" value="CAD9150541.1"/>
    <property type="molecule type" value="Transcribed_RNA"/>
</dbReference>
<feature type="domain" description="Methyltransferase FkbM" evidence="1">
    <location>
        <begin position="2"/>
        <end position="131"/>
    </location>
</feature>
<dbReference type="PANTHER" id="PTHR34203:SF15">
    <property type="entry name" value="SLL1173 PROTEIN"/>
    <property type="match status" value="1"/>
</dbReference>
<reference evidence="2" key="1">
    <citation type="submission" date="2021-01" db="EMBL/GenBank/DDBJ databases">
        <authorList>
            <person name="Corre E."/>
            <person name="Pelletier E."/>
            <person name="Niang G."/>
            <person name="Scheremetjew M."/>
            <person name="Finn R."/>
            <person name="Kale V."/>
            <person name="Holt S."/>
            <person name="Cochrane G."/>
            <person name="Meng A."/>
            <person name="Brown T."/>
            <person name="Cohen L."/>
        </authorList>
    </citation>
    <scope>NUCLEOTIDE SEQUENCE</scope>
    <source>
        <strain evidence="2">OF101</strain>
    </source>
</reference>
<dbReference type="InterPro" id="IPR006342">
    <property type="entry name" value="FkbM_mtfrase"/>
</dbReference>
<dbReference type="AlphaFoldDB" id="A0A7S1W681"/>
<name>A0A7S1W681_ALECA</name>
<dbReference type="PANTHER" id="PTHR34203">
    <property type="entry name" value="METHYLTRANSFERASE, FKBM FAMILY PROTEIN"/>
    <property type="match status" value="1"/>
</dbReference>
<dbReference type="InterPro" id="IPR052514">
    <property type="entry name" value="SAM-dependent_MTase"/>
</dbReference>
<evidence type="ECO:0000259" key="1">
    <source>
        <dbReference type="Pfam" id="PF05050"/>
    </source>
</evidence>
<sequence length="227" mass="25120">MRVYSFEANPASYKLLKRTLWWELGSSEHNITTKCALVSDREGRAEIFHRGAADLEASASPGTATEGGKPLEKSSEVDAVSLDGLFAAGGRRIHLLKVDTEGFDPVVLRGASQLLSQRLVKFLVFEYSSKWRLAGHKLTLKGVVGKLEQQGYSCFFMKPHVLVPLTGKWWQDVYELKHQIFVVNVFCGQTADHDLFDAYVGFGTSSYTLLYALANLQISGSPDQAEA</sequence>
<gene>
    <name evidence="2" type="ORF">ACAT0790_LOCUS31567</name>
</gene>
<dbReference type="NCBIfam" id="TIGR01444">
    <property type="entry name" value="fkbM_fam"/>
    <property type="match status" value="1"/>
</dbReference>